<proteinExistence type="predicted"/>
<organism evidence="2">
    <name type="scientific">Barrientosiimonas endolithica</name>
    <dbReference type="NCBI Taxonomy" id="1535208"/>
    <lineage>
        <taxon>Bacteria</taxon>
        <taxon>Bacillati</taxon>
        <taxon>Actinomycetota</taxon>
        <taxon>Actinomycetes</taxon>
        <taxon>Micrococcales</taxon>
        <taxon>Dermacoccaceae</taxon>
        <taxon>Barrientosiimonas</taxon>
    </lineage>
</organism>
<protein>
    <submittedName>
        <fullName evidence="2">Uncharacterized protein</fullName>
    </submittedName>
</protein>
<gene>
    <name evidence="2" type="ORF">GCM10025872_23200</name>
</gene>
<dbReference type="EMBL" id="AP027735">
    <property type="protein sequence ID" value="BDZ58663.1"/>
    <property type="molecule type" value="Genomic_DNA"/>
</dbReference>
<accession>A0ABN6YMU0</accession>
<name>A0ABN6YMU0_9MICO</name>
<sequence length="143" mass="15582">MQRGHPTDLGTARVDHRQTDQVVGVPPVLVLLRLGGGGEQPGAAQLLGGGAVGRLLERQQLDAVVHARRAQGERAPLGRLGRERGARHEPLLRRVGVQLHRHLTLEPVRLADARDHHVRHGAHPGRSADMAPRAARRTYAREA</sequence>
<feature type="region of interest" description="Disordered" evidence="1">
    <location>
        <begin position="119"/>
        <end position="143"/>
    </location>
</feature>
<feature type="compositionally biased region" description="Basic residues" evidence="1">
    <location>
        <begin position="134"/>
        <end position="143"/>
    </location>
</feature>
<evidence type="ECO:0000313" key="2">
    <source>
        <dbReference type="EMBL" id="BDZ58663.1"/>
    </source>
</evidence>
<reference evidence="2" key="1">
    <citation type="journal article" date="2014" name="Int. J. Syst. Evol. Microbiol.">
        <title>Complete genome of a new Firmicutes species belonging to the dominant human colonic microbiota ('Ruminococcus bicirculans') reveals two chromosomes and a selective capacity to utilize plant glucans.</title>
        <authorList>
            <consortium name="NISC Comparative Sequencing Program"/>
            <person name="Wegmann U."/>
            <person name="Louis P."/>
            <person name="Goesmann A."/>
            <person name="Henrissat B."/>
            <person name="Duncan S.H."/>
            <person name="Flint H.J."/>
        </authorList>
    </citation>
    <scope>NUCLEOTIDE SEQUENCE</scope>
    <source>
        <strain evidence="2">NBRC 110608</strain>
    </source>
</reference>
<reference evidence="2" key="2">
    <citation type="submission" date="2023-02" db="EMBL/GenBank/DDBJ databases">
        <authorList>
            <person name="Sun Q."/>
            <person name="Mori K."/>
        </authorList>
    </citation>
    <scope>NUCLEOTIDE SEQUENCE</scope>
    <source>
        <strain evidence="2">NBRC 110608</strain>
    </source>
</reference>
<evidence type="ECO:0000256" key="1">
    <source>
        <dbReference type="SAM" id="MobiDB-lite"/>
    </source>
</evidence>